<dbReference type="AlphaFoldDB" id="A0A1J5DNK8"/>
<name>A0A1J5DNK8_9BACT</name>
<organism evidence="1 2">
    <name type="scientific">Candidatus Desantisbacteria bacterium CG2_30_40_21</name>
    <dbReference type="NCBI Taxonomy" id="1817895"/>
    <lineage>
        <taxon>Bacteria</taxon>
        <taxon>Candidatus Desantisiibacteriota</taxon>
    </lineage>
</organism>
<evidence type="ECO:0000313" key="2">
    <source>
        <dbReference type="Proteomes" id="UP000183085"/>
    </source>
</evidence>
<reference evidence="1 2" key="1">
    <citation type="journal article" date="2016" name="Environ. Microbiol.">
        <title>Genomic resolution of a cold subsurface aquifer community provides metabolic insights for novel microbes adapted to high CO concentrations.</title>
        <authorList>
            <person name="Probst A.J."/>
            <person name="Castelle C.J."/>
            <person name="Singh A."/>
            <person name="Brown C.T."/>
            <person name="Anantharaman K."/>
            <person name="Sharon I."/>
            <person name="Hug L.A."/>
            <person name="Burstein D."/>
            <person name="Emerson J.B."/>
            <person name="Thomas B.C."/>
            <person name="Banfield J.F."/>
        </authorList>
    </citation>
    <scope>NUCLEOTIDE SEQUENCE [LARGE SCALE GENOMIC DNA]</scope>
    <source>
        <strain evidence="1">CG2_30_40_21</strain>
    </source>
</reference>
<evidence type="ECO:0000313" key="1">
    <source>
        <dbReference type="EMBL" id="OIP37793.1"/>
    </source>
</evidence>
<protein>
    <recommendedName>
        <fullName evidence="3">DUF4145 domain-containing protein</fullName>
    </recommendedName>
</protein>
<dbReference type="EMBL" id="MNYI01000197">
    <property type="protein sequence ID" value="OIP37793.1"/>
    <property type="molecule type" value="Genomic_DNA"/>
</dbReference>
<dbReference type="STRING" id="1817895.AUJ95_07650"/>
<sequence length="221" mass="23799">MIDSKAVTAELDQLIAECRALRQRSQYDDLSDLPDAEAMSMATSLAAAIRRLSPPRSQYVESLDGTLKSYGHTNTSAIPTILGILTALRNDVAGGRTKSAVEIIHADLFSDFLEMADHLVGEGFKDPAAVLAGGVLEGHLHNLATKHSISLNDSKGAPKKADLLNAELAGANVYSKGDQKNITAWLHLRNSAAHGKYSEYTIDQVKLLIQSIRDLIARIPA</sequence>
<proteinExistence type="predicted"/>
<gene>
    <name evidence="1" type="ORF">AUJ95_07650</name>
</gene>
<dbReference type="Proteomes" id="UP000183085">
    <property type="component" value="Unassembled WGS sequence"/>
</dbReference>
<evidence type="ECO:0008006" key="3">
    <source>
        <dbReference type="Google" id="ProtNLM"/>
    </source>
</evidence>
<accession>A0A1J5DNK8</accession>
<comment type="caution">
    <text evidence="1">The sequence shown here is derived from an EMBL/GenBank/DDBJ whole genome shotgun (WGS) entry which is preliminary data.</text>
</comment>